<protein>
    <submittedName>
        <fullName evidence="3">Polysaccharide deacetylase</fullName>
    </submittedName>
</protein>
<sequence>MEEGTEEPTEVRLLMFTRLFTFTVRVLIVLLLLLLCQFYLNIHGISAIYAKSSDLSSELYEQLMLGKRIYPANQEKKTYTKPTQPTVYLTFDDGPSIQTPKVLEILKKDKIKATFFMVGKMAEEHPELVKQVFIAGHTIGNHTYNHVYKQLYNRNLLEFWRQIQQTEKILYSICGIKPELVRAPGGTYTHFDAFYYYDMDEAGYTMMDWNMDSSDSSRANVPADEIVAKIKGSTLNHEVILLMHDGTGHGQTVQALPEIIAYFKKLGYAFAPLTTTVKPVQAPLSPNKPKSPYSYEQFIEQEERVKQDILQRLKRPVILPIGASLLGVTAVLLDGTSLLPDLALP</sequence>
<feature type="transmembrane region" description="Helical" evidence="1">
    <location>
        <begin position="317"/>
        <end position="339"/>
    </location>
</feature>
<accession>A0A6B8RRQ4</accession>
<dbReference type="Proteomes" id="UP000426246">
    <property type="component" value="Chromosome"/>
</dbReference>
<name>A0A6B8RRQ4_9BACL</name>
<dbReference type="InterPro" id="IPR011330">
    <property type="entry name" value="Glyco_hydro/deAcase_b/a-brl"/>
</dbReference>
<dbReference type="GO" id="GO:0005975">
    <property type="term" value="P:carbohydrate metabolic process"/>
    <property type="evidence" value="ECO:0007669"/>
    <property type="project" value="InterPro"/>
</dbReference>
<dbReference type="Pfam" id="PF01522">
    <property type="entry name" value="Polysacc_deac_1"/>
    <property type="match status" value="1"/>
</dbReference>
<keyword evidence="4" id="KW-1185">Reference proteome</keyword>
<dbReference type="InterPro" id="IPR002509">
    <property type="entry name" value="NODB_dom"/>
</dbReference>
<feature type="transmembrane region" description="Helical" evidence="1">
    <location>
        <begin position="20"/>
        <end position="42"/>
    </location>
</feature>
<dbReference type="InterPro" id="IPR050248">
    <property type="entry name" value="Polysacc_deacetylase_ArnD"/>
</dbReference>
<gene>
    <name evidence="3" type="ORF">EHS13_28545</name>
</gene>
<organism evidence="3 4">
    <name type="scientific">Paenibacillus psychroresistens</name>
    <dbReference type="NCBI Taxonomy" id="1778678"/>
    <lineage>
        <taxon>Bacteria</taxon>
        <taxon>Bacillati</taxon>
        <taxon>Bacillota</taxon>
        <taxon>Bacilli</taxon>
        <taxon>Bacillales</taxon>
        <taxon>Paenibacillaceae</taxon>
        <taxon>Paenibacillus</taxon>
    </lineage>
</organism>
<reference evidence="4" key="1">
    <citation type="submission" date="2018-11" db="EMBL/GenBank/DDBJ databases">
        <title>Complete genome sequence of Paenibacillus sp. ML311-T8.</title>
        <authorList>
            <person name="Nam Y.-D."/>
            <person name="Kang J."/>
            <person name="Chung W.-H."/>
            <person name="Park Y.S."/>
        </authorList>
    </citation>
    <scope>NUCLEOTIDE SEQUENCE [LARGE SCALE GENOMIC DNA]</scope>
    <source>
        <strain evidence="4">ML311-T8</strain>
    </source>
</reference>
<dbReference type="SUPFAM" id="SSF88713">
    <property type="entry name" value="Glycoside hydrolase/deacetylase"/>
    <property type="match status" value="1"/>
</dbReference>
<dbReference type="AlphaFoldDB" id="A0A6B8RRQ4"/>
<dbReference type="EMBL" id="CP034235">
    <property type="protein sequence ID" value="QGQ98547.1"/>
    <property type="molecule type" value="Genomic_DNA"/>
</dbReference>
<dbReference type="KEGG" id="ppsc:EHS13_28545"/>
<dbReference type="GO" id="GO:0016810">
    <property type="term" value="F:hydrolase activity, acting on carbon-nitrogen (but not peptide) bonds"/>
    <property type="evidence" value="ECO:0007669"/>
    <property type="project" value="InterPro"/>
</dbReference>
<proteinExistence type="predicted"/>
<dbReference type="PANTHER" id="PTHR10587:SF125">
    <property type="entry name" value="POLYSACCHARIDE DEACETYLASE YHEN-RELATED"/>
    <property type="match status" value="1"/>
</dbReference>
<keyword evidence="1" id="KW-1133">Transmembrane helix</keyword>
<evidence type="ECO:0000256" key="1">
    <source>
        <dbReference type="SAM" id="Phobius"/>
    </source>
</evidence>
<keyword evidence="1" id="KW-0812">Transmembrane</keyword>
<keyword evidence="1" id="KW-0472">Membrane</keyword>
<feature type="domain" description="NodB homology" evidence="2">
    <location>
        <begin position="85"/>
        <end position="271"/>
    </location>
</feature>
<evidence type="ECO:0000259" key="2">
    <source>
        <dbReference type="PROSITE" id="PS51677"/>
    </source>
</evidence>
<dbReference type="PANTHER" id="PTHR10587">
    <property type="entry name" value="GLYCOSYL TRANSFERASE-RELATED"/>
    <property type="match status" value="1"/>
</dbReference>
<dbReference type="CDD" id="cd10944">
    <property type="entry name" value="CE4_SmPgdA_like"/>
    <property type="match status" value="1"/>
</dbReference>
<dbReference type="PROSITE" id="PS51677">
    <property type="entry name" value="NODB"/>
    <property type="match status" value="1"/>
</dbReference>
<evidence type="ECO:0000313" key="4">
    <source>
        <dbReference type="Proteomes" id="UP000426246"/>
    </source>
</evidence>
<dbReference type="Gene3D" id="3.20.20.370">
    <property type="entry name" value="Glycoside hydrolase/deacetylase"/>
    <property type="match status" value="1"/>
</dbReference>
<evidence type="ECO:0000313" key="3">
    <source>
        <dbReference type="EMBL" id="QGQ98547.1"/>
    </source>
</evidence>